<dbReference type="Proteomes" id="UP000321514">
    <property type="component" value="Unassembled WGS sequence"/>
</dbReference>
<evidence type="ECO:0000256" key="1">
    <source>
        <dbReference type="SAM" id="SignalP"/>
    </source>
</evidence>
<dbReference type="EMBL" id="FOIB01000001">
    <property type="protein sequence ID" value="SET10256.1"/>
    <property type="molecule type" value="Genomic_DNA"/>
</dbReference>
<reference evidence="2 5" key="2">
    <citation type="submission" date="2019-07" db="EMBL/GenBank/DDBJ databases">
        <title>Whole genome shotgun sequence of Myxococcus fulvus NBRC 100333.</title>
        <authorList>
            <person name="Hosoyama A."/>
            <person name="Uohara A."/>
            <person name="Ohji S."/>
            <person name="Ichikawa N."/>
        </authorList>
    </citation>
    <scope>NUCLEOTIDE SEQUENCE [LARGE SCALE GENOMIC DNA]</scope>
    <source>
        <strain evidence="2 5">NBRC 100333</strain>
    </source>
</reference>
<feature type="signal peptide" evidence="1">
    <location>
        <begin position="1"/>
        <end position="19"/>
    </location>
</feature>
<gene>
    <name evidence="2" type="ORF">MFU01_03840</name>
    <name evidence="3" type="ORF">SAMN05443572_1011109</name>
</gene>
<comment type="caution">
    <text evidence="2">The sequence shown here is derived from an EMBL/GenBank/DDBJ whole genome shotgun (WGS) entry which is preliminary data.</text>
</comment>
<evidence type="ECO:0008006" key="6">
    <source>
        <dbReference type="Google" id="ProtNLM"/>
    </source>
</evidence>
<organism evidence="2 5">
    <name type="scientific">Myxococcus fulvus</name>
    <dbReference type="NCBI Taxonomy" id="33"/>
    <lineage>
        <taxon>Bacteria</taxon>
        <taxon>Pseudomonadati</taxon>
        <taxon>Myxococcota</taxon>
        <taxon>Myxococcia</taxon>
        <taxon>Myxococcales</taxon>
        <taxon>Cystobacterineae</taxon>
        <taxon>Myxococcaceae</taxon>
        <taxon>Myxococcus</taxon>
    </lineage>
</organism>
<evidence type="ECO:0000313" key="4">
    <source>
        <dbReference type="Proteomes" id="UP000183760"/>
    </source>
</evidence>
<feature type="chain" id="PRO_5022842027" description="Lipoprotein" evidence="1">
    <location>
        <begin position="20"/>
        <end position="210"/>
    </location>
</feature>
<protein>
    <recommendedName>
        <fullName evidence="6">Lipoprotein</fullName>
    </recommendedName>
</protein>
<dbReference type="Proteomes" id="UP000183760">
    <property type="component" value="Unassembled WGS sequence"/>
</dbReference>
<dbReference type="AlphaFoldDB" id="A0A511SUY1"/>
<accession>A0A511SUY1</accession>
<dbReference type="OrthoDB" id="5382327at2"/>
<evidence type="ECO:0000313" key="5">
    <source>
        <dbReference type="Proteomes" id="UP000321514"/>
    </source>
</evidence>
<keyword evidence="4" id="KW-1185">Reference proteome</keyword>
<name>A0A511SUY1_MYXFU</name>
<dbReference type="RefSeq" id="WP_046711256.1">
    <property type="nucleotide sequence ID" value="NZ_BJXR01000006.1"/>
</dbReference>
<dbReference type="STRING" id="1334629.MFUL124B02_06485"/>
<evidence type="ECO:0000313" key="2">
    <source>
        <dbReference type="EMBL" id="GEN05347.1"/>
    </source>
</evidence>
<keyword evidence="1" id="KW-0732">Signal</keyword>
<reference evidence="3 4" key="1">
    <citation type="submission" date="2016-10" db="EMBL/GenBank/DDBJ databases">
        <authorList>
            <person name="Varghese N."/>
            <person name="Submissions S."/>
        </authorList>
    </citation>
    <scope>NUCLEOTIDE SEQUENCE [LARGE SCALE GENOMIC DNA]</scope>
    <source>
        <strain evidence="3 4">DSM 16525</strain>
    </source>
</reference>
<sequence length="210" mass="22251">MRHAAAVALVMLCSLPALAARREGTCEVRVMGGLQLAFSGKGGTQSATSDHWLSPEEMRAIYEKIHSRMKADPKKAQAAAAKLAAKGTMSGPLSIHCISAGGIQSASLSILSGQNTKESVPFKPGAYPLVTLDEKPGELPVALRLKGVNYMLTVPGVLVLTRFDGRGVAGTFKFTARTHSSANKKDVTERTIRVEGSFDLPCPVKSRVCS</sequence>
<dbReference type="EMBL" id="BJXR01000006">
    <property type="protein sequence ID" value="GEN05347.1"/>
    <property type="molecule type" value="Genomic_DNA"/>
</dbReference>
<evidence type="ECO:0000313" key="3">
    <source>
        <dbReference type="EMBL" id="SET10256.1"/>
    </source>
</evidence>
<proteinExistence type="predicted"/>